<comment type="caution">
    <text evidence="1">The sequence shown here is derived from an EMBL/GenBank/DDBJ whole genome shotgun (WGS) entry which is preliminary data.</text>
</comment>
<dbReference type="AlphaFoldDB" id="A0A0F9JY34"/>
<name>A0A0F9JY34_9ZZZZ</name>
<accession>A0A0F9JY34</accession>
<reference evidence="1" key="1">
    <citation type="journal article" date="2015" name="Nature">
        <title>Complex archaea that bridge the gap between prokaryotes and eukaryotes.</title>
        <authorList>
            <person name="Spang A."/>
            <person name="Saw J.H."/>
            <person name="Jorgensen S.L."/>
            <person name="Zaremba-Niedzwiedzka K."/>
            <person name="Martijn J."/>
            <person name="Lind A.E."/>
            <person name="van Eijk R."/>
            <person name="Schleper C."/>
            <person name="Guy L."/>
            <person name="Ettema T.J."/>
        </authorList>
    </citation>
    <scope>NUCLEOTIDE SEQUENCE</scope>
</reference>
<evidence type="ECO:0000313" key="1">
    <source>
        <dbReference type="EMBL" id="KKM14828.1"/>
    </source>
</evidence>
<sequence length="99" mass="11257">MNYSKGAHVIPVNQTSIDRREFVGAHEYPCLNTSFPFGRSCIGEDTTLLKNETLQKWDSGGYYLPDFGKPLFAWDRENEKFVRVEAFYGICGLNVSPKS</sequence>
<gene>
    <name evidence="1" type="ORF">LCGC14_1702210</name>
</gene>
<protein>
    <submittedName>
        <fullName evidence="1">Uncharacterized protein</fullName>
    </submittedName>
</protein>
<organism evidence="1">
    <name type="scientific">marine sediment metagenome</name>
    <dbReference type="NCBI Taxonomy" id="412755"/>
    <lineage>
        <taxon>unclassified sequences</taxon>
        <taxon>metagenomes</taxon>
        <taxon>ecological metagenomes</taxon>
    </lineage>
</organism>
<proteinExistence type="predicted"/>
<dbReference type="EMBL" id="LAZR01015057">
    <property type="protein sequence ID" value="KKM14828.1"/>
    <property type="molecule type" value="Genomic_DNA"/>
</dbReference>